<evidence type="ECO:0000313" key="3">
    <source>
        <dbReference type="EMBL" id="BAY59860.1"/>
    </source>
</evidence>
<protein>
    <submittedName>
        <fullName evidence="3">Uncharacterized protein</fullName>
    </submittedName>
</protein>
<keyword evidence="2" id="KW-0472">Membrane</keyword>
<dbReference type="AlphaFoldDB" id="A0A1Z4JT47"/>
<organism evidence="3 4">
    <name type="scientific">Leptolyngbya boryana NIES-2135</name>
    <dbReference type="NCBI Taxonomy" id="1973484"/>
    <lineage>
        <taxon>Bacteria</taxon>
        <taxon>Bacillati</taxon>
        <taxon>Cyanobacteriota</taxon>
        <taxon>Cyanophyceae</taxon>
        <taxon>Leptolyngbyales</taxon>
        <taxon>Leptolyngbyaceae</taxon>
        <taxon>Leptolyngbya group</taxon>
        <taxon>Leptolyngbya</taxon>
    </lineage>
</organism>
<evidence type="ECO:0000256" key="2">
    <source>
        <dbReference type="SAM" id="Phobius"/>
    </source>
</evidence>
<accession>A0A1Z4JT47</accession>
<name>A0A1Z4JT47_LEPBY</name>
<proteinExistence type="predicted"/>
<keyword evidence="2" id="KW-0812">Transmembrane</keyword>
<dbReference type="Proteomes" id="UP000217895">
    <property type="component" value="Plasmid Plasmid2 dna"/>
</dbReference>
<feature type="transmembrane region" description="Helical" evidence="2">
    <location>
        <begin position="21"/>
        <end position="42"/>
    </location>
</feature>
<gene>
    <name evidence="3" type="ORF">NIES2135_67370</name>
</gene>
<dbReference type="EMBL" id="AP018205">
    <property type="protein sequence ID" value="BAY59860.1"/>
    <property type="molecule type" value="Genomic_DNA"/>
</dbReference>
<feature type="region of interest" description="Disordered" evidence="1">
    <location>
        <begin position="130"/>
        <end position="153"/>
    </location>
</feature>
<evidence type="ECO:0000256" key="1">
    <source>
        <dbReference type="SAM" id="MobiDB-lite"/>
    </source>
</evidence>
<geneLocation type="plasmid" evidence="3">
    <name>plasmid2</name>
</geneLocation>
<sequence length="289" mass="29996">MIQLKLSQQHPIRSWKRFRRVLMIGVGGSLGITIATGSAIALDLGGVQNTVNQVGGDLGAAGVPVQGTVNQINGTLSEINQYLQQLQSLYSLIASGNLRGLLGSLDGVLGELGLPDPEATQDAVWSERVGDMPGSTTTASGSNPTSSGSIRDLGSITQSVNRGIAQAITASVLSKAGQEKLMAQQSAIAQYIQRSGQMATEAQSKTVTQDVLKSVSQQQAISAQLEGHLSTQLTQLEIGQAATNLQLGSIDSGVGQLNQTQQSEQARQAAVLGQAGSMVYIPGLYATTP</sequence>
<feature type="compositionally biased region" description="Polar residues" evidence="1">
    <location>
        <begin position="134"/>
        <end position="153"/>
    </location>
</feature>
<keyword evidence="4" id="KW-1185">Reference proteome</keyword>
<keyword evidence="2" id="KW-1133">Transmembrane helix</keyword>
<evidence type="ECO:0000313" key="4">
    <source>
        <dbReference type="Proteomes" id="UP000217895"/>
    </source>
</evidence>
<keyword evidence="3" id="KW-0614">Plasmid</keyword>
<reference evidence="3 4" key="1">
    <citation type="submission" date="2017-06" db="EMBL/GenBank/DDBJ databases">
        <title>Genome sequencing of cyanobaciteial culture collection at National Institute for Environmental Studies (NIES).</title>
        <authorList>
            <person name="Hirose Y."/>
            <person name="Shimura Y."/>
            <person name="Fujisawa T."/>
            <person name="Nakamura Y."/>
            <person name="Kawachi M."/>
        </authorList>
    </citation>
    <scope>NUCLEOTIDE SEQUENCE [LARGE SCALE GENOMIC DNA]</scope>
    <source>
        <strain evidence="3 4">NIES-2135</strain>
        <plasmid evidence="4">Plasmid Plasmid2 dna</plasmid>
    </source>
</reference>